<protein>
    <submittedName>
        <fullName evidence="5">LytTR family transcriptional regulator</fullName>
    </submittedName>
</protein>
<feature type="domain" description="HTH LytTR-type" evidence="4">
    <location>
        <begin position="227"/>
        <end position="315"/>
    </location>
</feature>
<evidence type="ECO:0000256" key="1">
    <source>
        <dbReference type="ARBA" id="ARBA00023012"/>
    </source>
</evidence>
<sequence length="329" mass="36462">MLGCLTMGANQWVNDKKVMFSQQTTMVINRSVIGQAPVSVSLTVVGITIIMLFTAIEPEASAGLGFWQRLLFWTAQISISLVGILIASLIVRRLASAAISDLFLIVVTGLIASIIISPAFVIIESWFPNLDRVPDSLLDEFAETGFAPALLVQSIETMPALIIVWVLVNLPILLNSTFLNDDRITSEPEDEPPQPPNTKELDKAQDKNTSYSDRDQFYLKLPENIGKNIMYASSDLHYLNVTTELGSALILGSINKLADAFEDDGFLVHRSHWVNKAYVNRVVITGNNAQCIMQDKKRIPISRSKRKLLKAYFGNNNPVNTNIVKLKSN</sequence>
<reference evidence="5 6" key="1">
    <citation type="submission" date="2018-11" db="EMBL/GenBank/DDBJ databases">
        <authorList>
            <person name="Ye M.-Q."/>
            <person name="Du Z.-J."/>
        </authorList>
    </citation>
    <scope>NUCLEOTIDE SEQUENCE [LARGE SCALE GENOMIC DNA]</scope>
    <source>
        <strain evidence="5 6">U0105</strain>
    </source>
</reference>
<name>A0A3N5YN81_9ALTE</name>
<dbReference type="GO" id="GO:0003677">
    <property type="term" value="F:DNA binding"/>
    <property type="evidence" value="ECO:0007669"/>
    <property type="project" value="InterPro"/>
</dbReference>
<dbReference type="Gene3D" id="2.40.50.1020">
    <property type="entry name" value="LytTr DNA-binding domain"/>
    <property type="match status" value="1"/>
</dbReference>
<gene>
    <name evidence="5" type="ORF">DRW07_05300</name>
</gene>
<feature type="transmembrane region" description="Helical" evidence="3">
    <location>
        <begin position="103"/>
        <end position="127"/>
    </location>
</feature>
<evidence type="ECO:0000313" key="5">
    <source>
        <dbReference type="EMBL" id="RPJ66961.1"/>
    </source>
</evidence>
<accession>A0A3N5YN81</accession>
<keyword evidence="3" id="KW-1133">Transmembrane helix</keyword>
<evidence type="ECO:0000256" key="2">
    <source>
        <dbReference type="SAM" id="MobiDB-lite"/>
    </source>
</evidence>
<feature type="region of interest" description="Disordered" evidence="2">
    <location>
        <begin position="184"/>
        <end position="210"/>
    </location>
</feature>
<proteinExistence type="predicted"/>
<dbReference type="SMART" id="SM00850">
    <property type="entry name" value="LytTR"/>
    <property type="match status" value="1"/>
</dbReference>
<dbReference type="Proteomes" id="UP000275281">
    <property type="component" value="Unassembled WGS sequence"/>
</dbReference>
<keyword evidence="3" id="KW-0472">Membrane</keyword>
<dbReference type="GO" id="GO:0000160">
    <property type="term" value="P:phosphorelay signal transduction system"/>
    <property type="evidence" value="ECO:0007669"/>
    <property type="project" value="UniProtKB-KW"/>
</dbReference>
<dbReference type="PROSITE" id="PS50930">
    <property type="entry name" value="HTH_LYTTR"/>
    <property type="match status" value="1"/>
</dbReference>
<keyword evidence="1" id="KW-0902">Two-component regulatory system</keyword>
<comment type="caution">
    <text evidence="5">The sequence shown here is derived from an EMBL/GenBank/DDBJ whole genome shotgun (WGS) entry which is preliminary data.</text>
</comment>
<dbReference type="AlphaFoldDB" id="A0A3N5YN81"/>
<keyword evidence="6" id="KW-1185">Reference proteome</keyword>
<organism evidence="5 6">
    <name type="scientific">Alteromonas sediminis</name>
    <dbReference type="NCBI Taxonomy" id="2259342"/>
    <lineage>
        <taxon>Bacteria</taxon>
        <taxon>Pseudomonadati</taxon>
        <taxon>Pseudomonadota</taxon>
        <taxon>Gammaproteobacteria</taxon>
        <taxon>Alteromonadales</taxon>
        <taxon>Alteromonadaceae</taxon>
        <taxon>Alteromonas/Salinimonas group</taxon>
        <taxon>Alteromonas</taxon>
    </lineage>
</organism>
<feature type="transmembrane region" description="Helical" evidence="3">
    <location>
        <begin position="147"/>
        <end position="168"/>
    </location>
</feature>
<evidence type="ECO:0000256" key="3">
    <source>
        <dbReference type="SAM" id="Phobius"/>
    </source>
</evidence>
<evidence type="ECO:0000259" key="4">
    <source>
        <dbReference type="PROSITE" id="PS50930"/>
    </source>
</evidence>
<dbReference type="Pfam" id="PF04397">
    <property type="entry name" value="LytTR"/>
    <property type="match status" value="1"/>
</dbReference>
<evidence type="ECO:0000313" key="6">
    <source>
        <dbReference type="Proteomes" id="UP000275281"/>
    </source>
</evidence>
<feature type="transmembrane region" description="Helical" evidence="3">
    <location>
        <begin position="36"/>
        <end position="56"/>
    </location>
</feature>
<dbReference type="OrthoDB" id="7028951at2"/>
<dbReference type="EMBL" id="RPOK01000002">
    <property type="protein sequence ID" value="RPJ66961.1"/>
    <property type="molecule type" value="Genomic_DNA"/>
</dbReference>
<dbReference type="InterPro" id="IPR007492">
    <property type="entry name" value="LytTR_DNA-bd_dom"/>
</dbReference>
<keyword evidence="3" id="KW-0812">Transmembrane</keyword>
<feature type="compositionally biased region" description="Basic and acidic residues" evidence="2">
    <location>
        <begin position="199"/>
        <end position="210"/>
    </location>
</feature>
<feature type="transmembrane region" description="Helical" evidence="3">
    <location>
        <begin position="71"/>
        <end position="91"/>
    </location>
</feature>